<dbReference type="PANTHER" id="PTHR33383">
    <property type="entry name" value="MEMBRANE PROTEIN INSERTION EFFICIENCY FACTOR-RELATED"/>
    <property type="match status" value="1"/>
</dbReference>
<dbReference type="EMBL" id="WLYX01000001">
    <property type="protein sequence ID" value="MTD33052.1"/>
    <property type="molecule type" value="Genomic_DNA"/>
</dbReference>
<reference evidence="2 3" key="1">
    <citation type="submission" date="2019-11" db="EMBL/GenBank/DDBJ databases">
        <title>Draft genome sequence of Paludibacterium sp. dN18-1.</title>
        <authorList>
            <person name="Im W.-T."/>
        </authorList>
    </citation>
    <scope>NUCLEOTIDE SEQUENCE [LARGE SCALE GENOMIC DNA]</scope>
    <source>
        <strain evidence="3">dN 18-1</strain>
    </source>
</reference>
<keyword evidence="3" id="KW-1185">Reference proteome</keyword>
<accession>A0A844GBA6</accession>
<dbReference type="Proteomes" id="UP000446658">
    <property type="component" value="Unassembled WGS sequence"/>
</dbReference>
<keyword evidence="1" id="KW-1003">Cell membrane</keyword>
<dbReference type="Pfam" id="PF01809">
    <property type="entry name" value="YidD"/>
    <property type="match status" value="1"/>
</dbReference>
<dbReference type="AlphaFoldDB" id="A0A844GBA6"/>
<dbReference type="GO" id="GO:0005886">
    <property type="term" value="C:plasma membrane"/>
    <property type="evidence" value="ECO:0007669"/>
    <property type="project" value="UniProtKB-SubCell"/>
</dbReference>
<evidence type="ECO:0000256" key="1">
    <source>
        <dbReference type="HAMAP-Rule" id="MF_00386"/>
    </source>
</evidence>
<comment type="subcellular location">
    <subcellularLocation>
        <location evidence="1">Cell membrane</location>
        <topology evidence="1">Peripheral membrane protein</topology>
        <orientation evidence="1">Cytoplasmic side</orientation>
    </subcellularLocation>
</comment>
<organism evidence="2 3">
    <name type="scientific">Paludibacterium denitrificans</name>
    <dbReference type="NCBI Taxonomy" id="2675226"/>
    <lineage>
        <taxon>Bacteria</taxon>
        <taxon>Pseudomonadati</taxon>
        <taxon>Pseudomonadota</taxon>
        <taxon>Betaproteobacteria</taxon>
        <taxon>Neisseriales</taxon>
        <taxon>Chromobacteriaceae</taxon>
        <taxon>Paludibacterium</taxon>
    </lineage>
</organism>
<dbReference type="PANTHER" id="PTHR33383:SF1">
    <property type="entry name" value="MEMBRANE PROTEIN INSERTION EFFICIENCY FACTOR-RELATED"/>
    <property type="match status" value="1"/>
</dbReference>
<comment type="caution">
    <text evidence="2">The sequence shown here is derived from an EMBL/GenBank/DDBJ whole genome shotgun (WGS) entry which is preliminary data.</text>
</comment>
<gene>
    <name evidence="2" type="primary">yidD</name>
    <name evidence="2" type="ORF">GKE73_07285</name>
</gene>
<comment type="similarity">
    <text evidence="1">Belongs to the UPF0161 family.</text>
</comment>
<comment type="function">
    <text evidence="1">Could be involved in insertion of integral membrane proteins into the membrane.</text>
</comment>
<dbReference type="RefSeq" id="WP_230369765.1">
    <property type="nucleotide sequence ID" value="NZ_WLYX01000001.1"/>
</dbReference>
<proteinExistence type="inferred from homology"/>
<sequence length="69" mass="7804">MSRFLILLIRFYQLAISPWLAPRCRYVPTCSSYATEAVKKHGPLKGGWLAVKRLARCHPWGGCGYDPVP</sequence>
<dbReference type="SMART" id="SM01234">
    <property type="entry name" value="Haemolytic"/>
    <property type="match status" value="1"/>
</dbReference>
<keyword evidence="1" id="KW-0472">Membrane</keyword>
<dbReference type="NCBIfam" id="TIGR00278">
    <property type="entry name" value="membrane protein insertion efficiency factor YidD"/>
    <property type="match status" value="1"/>
</dbReference>
<evidence type="ECO:0000313" key="2">
    <source>
        <dbReference type="EMBL" id="MTD33052.1"/>
    </source>
</evidence>
<evidence type="ECO:0000313" key="3">
    <source>
        <dbReference type="Proteomes" id="UP000446658"/>
    </source>
</evidence>
<protein>
    <recommendedName>
        <fullName evidence="1">Putative membrane protein insertion efficiency factor</fullName>
    </recommendedName>
</protein>
<dbReference type="HAMAP" id="MF_00386">
    <property type="entry name" value="UPF0161_YidD"/>
    <property type="match status" value="1"/>
</dbReference>
<name>A0A844GBA6_9NEIS</name>
<dbReference type="InterPro" id="IPR002696">
    <property type="entry name" value="Membr_insert_effic_factor_YidD"/>
</dbReference>